<accession>A0ABU3E1H6</accession>
<organism evidence="3 4">
    <name type="scientific">Autumnicola patrickiae</name>
    <dbReference type="NCBI Taxonomy" id="3075591"/>
    <lineage>
        <taxon>Bacteria</taxon>
        <taxon>Pseudomonadati</taxon>
        <taxon>Bacteroidota</taxon>
        <taxon>Flavobacteriia</taxon>
        <taxon>Flavobacteriales</taxon>
        <taxon>Flavobacteriaceae</taxon>
        <taxon>Autumnicola</taxon>
    </lineage>
</organism>
<comment type="catalytic activity">
    <reaction evidence="2">
        <text>glycyl-tRNA(Ala) + H2O = tRNA(Ala) + glycine + H(+)</text>
        <dbReference type="Rhea" id="RHEA:53744"/>
        <dbReference type="Rhea" id="RHEA-COMP:9657"/>
        <dbReference type="Rhea" id="RHEA-COMP:13640"/>
        <dbReference type="ChEBI" id="CHEBI:15377"/>
        <dbReference type="ChEBI" id="CHEBI:15378"/>
        <dbReference type="ChEBI" id="CHEBI:57305"/>
        <dbReference type="ChEBI" id="CHEBI:78442"/>
        <dbReference type="ChEBI" id="CHEBI:78522"/>
    </reaction>
</comment>
<keyword evidence="2" id="KW-0694">RNA-binding</keyword>
<dbReference type="EMBL" id="JAVRHM010000004">
    <property type="protein sequence ID" value="MDT0689112.1"/>
    <property type="molecule type" value="Genomic_DNA"/>
</dbReference>
<dbReference type="PANTHER" id="PTHR10472:SF5">
    <property type="entry name" value="D-AMINOACYL-TRNA DEACYLASE 1"/>
    <property type="match status" value="1"/>
</dbReference>
<proteinExistence type="inferred from homology"/>
<dbReference type="NCBIfam" id="TIGR00256">
    <property type="entry name" value="D-aminoacyl-tRNA deacylase"/>
    <property type="match status" value="1"/>
</dbReference>
<dbReference type="InterPro" id="IPR023509">
    <property type="entry name" value="DTD-like_sf"/>
</dbReference>
<dbReference type="Pfam" id="PF02580">
    <property type="entry name" value="Tyr_Deacylase"/>
    <property type="match status" value="1"/>
</dbReference>
<dbReference type="EC" id="3.1.1.-" evidence="2"/>
<dbReference type="RefSeq" id="WP_311682354.1">
    <property type="nucleotide sequence ID" value="NZ_JAVRHM010000004.1"/>
</dbReference>
<comment type="function">
    <text evidence="2">An aminoacyl-tRNA editing enzyme that deacylates mischarged D-aminoacyl-tRNAs. Also deacylates mischarged glycyl-tRNA(Ala), protecting cells against glycine mischarging by AlaRS. Acts via tRNA-based rather than protein-based catalysis; rejects L-amino acids rather than detecting D-amino acids in the active site. By recycling D-aminoacyl-tRNA to D-amino acids and free tRNA molecules, this enzyme counteracts the toxicity associated with the formation of D-aminoacyl-tRNA entities in vivo and helps enforce protein L-homochirality.</text>
</comment>
<dbReference type="GO" id="GO:0051499">
    <property type="term" value="F:D-aminoacyl-tRNA deacylase activity"/>
    <property type="evidence" value="ECO:0007669"/>
    <property type="project" value="UniProtKB-EC"/>
</dbReference>
<keyword evidence="2 3" id="KW-0378">Hydrolase</keyword>
<name>A0ABU3E1H6_9FLAO</name>
<evidence type="ECO:0000313" key="3">
    <source>
        <dbReference type="EMBL" id="MDT0689112.1"/>
    </source>
</evidence>
<evidence type="ECO:0000313" key="4">
    <source>
        <dbReference type="Proteomes" id="UP001261624"/>
    </source>
</evidence>
<gene>
    <name evidence="2 3" type="primary">dtd</name>
    <name evidence="3" type="ORF">RM549_04910</name>
</gene>
<sequence>MRVVLQRVSEASVTINHRVNAVIKQGLVILLGIEEKDTEEDIEWLCSKIVKMRIFNDDDEVMNLSLLDIEGDAVVVSQFTLHASTKKGNRPSYIKAAKPDVAVPLYEKFIEVLEEKMEKRVGTGEFGADMKVALVNDGPVTILMDSKNKS</sequence>
<comment type="caution">
    <text evidence="3">The sequence shown here is derived from an EMBL/GenBank/DDBJ whole genome shotgun (WGS) entry which is preliminary data.</text>
</comment>
<protein>
    <recommendedName>
        <fullName evidence="2">D-aminoacyl-tRNA deacylase</fullName>
        <shortName evidence="2">DTD</shortName>
        <ecNumber evidence="2">3.1.1.96</ecNumber>
    </recommendedName>
    <alternativeName>
        <fullName evidence="2">Gly-tRNA(Ala) deacylase</fullName>
        <ecNumber evidence="2">3.1.1.-</ecNumber>
    </alternativeName>
</protein>
<comment type="catalytic activity">
    <reaction evidence="2">
        <text>a D-aminoacyl-tRNA + H2O = a tRNA + a D-alpha-amino acid + H(+)</text>
        <dbReference type="Rhea" id="RHEA:13953"/>
        <dbReference type="Rhea" id="RHEA-COMP:10123"/>
        <dbReference type="Rhea" id="RHEA-COMP:10124"/>
        <dbReference type="ChEBI" id="CHEBI:15377"/>
        <dbReference type="ChEBI" id="CHEBI:15378"/>
        <dbReference type="ChEBI" id="CHEBI:59871"/>
        <dbReference type="ChEBI" id="CHEBI:78442"/>
        <dbReference type="ChEBI" id="CHEBI:79333"/>
        <dbReference type="EC" id="3.1.1.96"/>
    </reaction>
</comment>
<dbReference type="Gene3D" id="3.50.80.10">
    <property type="entry name" value="D-tyrosyl-tRNA(Tyr) deacylase"/>
    <property type="match status" value="1"/>
</dbReference>
<keyword evidence="2" id="KW-0963">Cytoplasm</keyword>
<comment type="domain">
    <text evidence="2">A Gly-cisPro motif from one monomer fits into the active site of the other monomer to allow specific chiral rejection of L-amino acids.</text>
</comment>
<comment type="similarity">
    <text evidence="1 2">Belongs to the DTD family.</text>
</comment>
<feature type="short sequence motif" description="Gly-cisPro motif, important for rejection of L-amino acids" evidence="2">
    <location>
        <begin position="138"/>
        <end position="139"/>
    </location>
</feature>
<evidence type="ECO:0000256" key="1">
    <source>
        <dbReference type="ARBA" id="ARBA00009673"/>
    </source>
</evidence>
<dbReference type="Proteomes" id="UP001261624">
    <property type="component" value="Unassembled WGS sequence"/>
</dbReference>
<reference evidence="3 4" key="1">
    <citation type="submission" date="2023-09" db="EMBL/GenBank/DDBJ databases">
        <authorList>
            <person name="Rey-Velasco X."/>
        </authorList>
    </citation>
    <scope>NUCLEOTIDE SEQUENCE [LARGE SCALE GENOMIC DNA]</scope>
    <source>
        <strain evidence="3 4">F188</strain>
    </source>
</reference>
<dbReference type="EC" id="3.1.1.96" evidence="2"/>
<comment type="subcellular location">
    <subcellularLocation>
        <location evidence="2">Cytoplasm</location>
    </subcellularLocation>
</comment>
<dbReference type="SUPFAM" id="SSF69500">
    <property type="entry name" value="DTD-like"/>
    <property type="match status" value="1"/>
</dbReference>
<comment type="subunit">
    <text evidence="2">Homodimer.</text>
</comment>
<keyword evidence="2" id="KW-0820">tRNA-binding</keyword>
<dbReference type="PANTHER" id="PTHR10472">
    <property type="entry name" value="D-TYROSYL-TRNA TYR DEACYLASE"/>
    <property type="match status" value="1"/>
</dbReference>
<evidence type="ECO:0000256" key="2">
    <source>
        <dbReference type="HAMAP-Rule" id="MF_00518"/>
    </source>
</evidence>
<dbReference type="InterPro" id="IPR003732">
    <property type="entry name" value="Daa-tRNA_deacyls_DTD"/>
</dbReference>
<keyword evidence="4" id="KW-1185">Reference proteome</keyword>
<dbReference type="HAMAP" id="MF_00518">
    <property type="entry name" value="Deacylase_Dtd"/>
    <property type="match status" value="1"/>
</dbReference>